<organism evidence="1 2">
    <name type="scientific">Streptomyces caeni</name>
    <dbReference type="NCBI Taxonomy" id="2307231"/>
    <lineage>
        <taxon>Bacteria</taxon>
        <taxon>Bacillati</taxon>
        <taxon>Actinomycetota</taxon>
        <taxon>Actinomycetes</taxon>
        <taxon>Kitasatosporales</taxon>
        <taxon>Streptomycetaceae</taxon>
        <taxon>Streptomyces</taxon>
    </lineage>
</organism>
<gene>
    <name evidence="1" type="ORF">ACFSL4_00015</name>
</gene>
<evidence type="ECO:0000313" key="1">
    <source>
        <dbReference type="EMBL" id="MFD1656662.1"/>
    </source>
</evidence>
<keyword evidence="2" id="KW-1185">Reference proteome</keyword>
<dbReference type="EMBL" id="JBHUDX010000001">
    <property type="protein sequence ID" value="MFD1656662.1"/>
    <property type="molecule type" value="Genomic_DNA"/>
</dbReference>
<name>A0ABW4IJ61_9ACTN</name>
<evidence type="ECO:0000313" key="2">
    <source>
        <dbReference type="Proteomes" id="UP001597261"/>
    </source>
</evidence>
<comment type="caution">
    <text evidence="1">The sequence shown here is derived from an EMBL/GenBank/DDBJ whole genome shotgun (WGS) entry which is preliminary data.</text>
</comment>
<dbReference type="RefSeq" id="WP_381076605.1">
    <property type="nucleotide sequence ID" value="NZ_JBHUDX010000001.1"/>
</dbReference>
<dbReference type="Proteomes" id="UP001597261">
    <property type="component" value="Unassembled WGS sequence"/>
</dbReference>
<sequence length="131" mass="13857">MALLAVWTVLWFALALPGDGWPRAGLWCAGLVAPAWLPFFVGAPHSFAAAEFTIPNQPAPALRRLGVGDPRTPPRDRPAQAALGLVLGCLAVWRGRRSAASCSARTPGSRWTPASTRTTPRPSCRAPCCGT</sequence>
<protein>
    <recommendedName>
        <fullName evidence="3">DUF2029 domain-containing protein</fullName>
    </recommendedName>
</protein>
<evidence type="ECO:0008006" key="3">
    <source>
        <dbReference type="Google" id="ProtNLM"/>
    </source>
</evidence>
<reference evidence="2" key="1">
    <citation type="journal article" date="2019" name="Int. J. Syst. Evol. Microbiol.">
        <title>The Global Catalogue of Microorganisms (GCM) 10K type strain sequencing project: providing services to taxonomists for standard genome sequencing and annotation.</title>
        <authorList>
            <consortium name="The Broad Institute Genomics Platform"/>
            <consortium name="The Broad Institute Genome Sequencing Center for Infectious Disease"/>
            <person name="Wu L."/>
            <person name="Ma J."/>
        </authorList>
    </citation>
    <scope>NUCLEOTIDE SEQUENCE [LARGE SCALE GENOMIC DNA]</scope>
    <source>
        <strain evidence="2">CGMCC 1.12470</strain>
    </source>
</reference>
<proteinExistence type="predicted"/>
<accession>A0ABW4IJ61</accession>